<reference evidence="2 3" key="1">
    <citation type="submission" date="2018-06" db="EMBL/GenBank/DDBJ databases">
        <title>Complete Genomes of Monosporascus.</title>
        <authorList>
            <person name="Robinson A.J."/>
            <person name="Natvig D.O."/>
        </authorList>
    </citation>
    <scope>NUCLEOTIDE SEQUENCE [LARGE SCALE GENOMIC DNA]</scope>
    <source>
        <strain evidence="2 3">CBS 609.92</strain>
    </source>
</reference>
<evidence type="ECO:0008006" key="4">
    <source>
        <dbReference type="Google" id="ProtNLM"/>
    </source>
</evidence>
<evidence type="ECO:0000313" key="2">
    <source>
        <dbReference type="EMBL" id="RYO80513.1"/>
    </source>
</evidence>
<organism evidence="2 3">
    <name type="scientific">Monosporascus cannonballus</name>
    <dbReference type="NCBI Taxonomy" id="155416"/>
    <lineage>
        <taxon>Eukaryota</taxon>
        <taxon>Fungi</taxon>
        <taxon>Dikarya</taxon>
        <taxon>Ascomycota</taxon>
        <taxon>Pezizomycotina</taxon>
        <taxon>Sordariomycetes</taxon>
        <taxon>Xylariomycetidae</taxon>
        <taxon>Xylariales</taxon>
        <taxon>Xylariales incertae sedis</taxon>
        <taxon>Monosporascus</taxon>
    </lineage>
</organism>
<sequence>MPRASKKTVSTSQPTSATGAAPCKRRAPATKSTRAKRPAPSDEAAQTEHHAASTATAPPAEQPPPLKRQKLVDGEPEEKPDITAPFRLPDIFGKRHIGRRGKGEDLTPMKRMPIKYHRDKGGYSDIWGMGRVLPSLLKLPRQKPGNDLEPRKHLHTLEPRIKTTEDSELLRSFYRRGHDGLGGREKWRAEEDRQWREVDVRADIGKPWGG</sequence>
<gene>
    <name evidence="2" type="ORF">DL762_007603</name>
</gene>
<accession>A0ABY0GZN9</accession>
<dbReference type="Proteomes" id="UP000294003">
    <property type="component" value="Unassembled WGS sequence"/>
</dbReference>
<feature type="region of interest" description="Disordered" evidence="1">
    <location>
        <begin position="1"/>
        <end position="120"/>
    </location>
</feature>
<comment type="caution">
    <text evidence="2">The sequence shown here is derived from an EMBL/GenBank/DDBJ whole genome shotgun (WGS) entry which is preliminary data.</text>
</comment>
<evidence type="ECO:0000313" key="3">
    <source>
        <dbReference type="Proteomes" id="UP000294003"/>
    </source>
</evidence>
<proteinExistence type="predicted"/>
<evidence type="ECO:0000256" key="1">
    <source>
        <dbReference type="SAM" id="MobiDB-lite"/>
    </source>
</evidence>
<keyword evidence="3" id="KW-1185">Reference proteome</keyword>
<dbReference type="EMBL" id="QJNS01000287">
    <property type="protein sequence ID" value="RYO80513.1"/>
    <property type="molecule type" value="Genomic_DNA"/>
</dbReference>
<feature type="compositionally biased region" description="Basic residues" evidence="1">
    <location>
        <begin position="23"/>
        <end position="37"/>
    </location>
</feature>
<name>A0ABY0GZN9_9PEZI</name>
<feature type="compositionally biased region" description="Basic and acidic residues" evidence="1">
    <location>
        <begin position="70"/>
        <end position="81"/>
    </location>
</feature>
<protein>
    <recommendedName>
        <fullName evidence="4">Micro-fibrillar-associated protein 1 C-terminal domain-containing protein</fullName>
    </recommendedName>
</protein>
<feature type="compositionally biased region" description="Polar residues" evidence="1">
    <location>
        <begin position="7"/>
        <end position="18"/>
    </location>
</feature>